<dbReference type="OrthoDB" id="8641800at2"/>
<reference evidence="1 2" key="1">
    <citation type="submission" date="2015-11" db="EMBL/GenBank/DDBJ databases">
        <title>Genomic analysis of 38 Legionella species identifies large and diverse effector repertoires.</title>
        <authorList>
            <person name="Burstein D."/>
            <person name="Amaro F."/>
            <person name="Zusman T."/>
            <person name="Lifshitz Z."/>
            <person name="Cohen O."/>
            <person name="Gilbert J.A."/>
            <person name="Pupko T."/>
            <person name="Shuman H.A."/>
            <person name="Segal G."/>
        </authorList>
    </citation>
    <scope>NUCLEOTIDE SEQUENCE [LARGE SCALE GENOMIC DNA]</scope>
    <source>
        <strain evidence="1 2">WA-270A-C2</strain>
    </source>
</reference>
<organism evidence="1 2">
    <name type="scientific">Legionella rubrilucens</name>
    <dbReference type="NCBI Taxonomy" id="458"/>
    <lineage>
        <taxon>Bacteria</taxon>
        <taxon>Pseudomonadati</taxon>
        <taxon>Pseudomonadota</taxon>
        <taxon>Gammaproteobacteria</taxon>
        <taxon>Legionellales</taxon>
        <taxon>Legionellaceae</taxon>
        <taxon>Legionella</taxon>
    </lineage>
</organism>
<dbReference type="Proteomes" id="UP000054608">
    <property type="component" value="Unassembled WGS sequence"/>
</dbReference>
<dbReference type="EMBL" id="LNYT01000020">
    <property type="protein sequence ID" value="KTD47285.1"/>
    <property type="molecule type" value="Genomic_DNA"/>
</dbReference>
<dbReference type="PATRIC" id="fig|458.5.peg.2302"/>
<name>A0A0W0XRJ8_9GAMM</name>
<proteinExistence type="predicted"/>
<gene>
    <name evidence="1" type="ORF">Lrub_2207</name>
</gene>
<evidence type="ECO:0000313" key="1">
    <source>
        <dbReference type="EMBL" id="KTD47285.1"/>
    </source>
</evidence>
<dbReference type="STRING" id="458.Lrub_2207"/>
<comment type="caution">
    <text evidence="1">The sequence shown here is derived from an EMBL/GenBank/DDBJ whole genome shotgun (WGS) entry which is preliminary data.</text>
</comment>
<evidence type="ECO:0000313" key="2">
    <source>
        <dbReference type="Proteomes" id="UP000054608"/>
    </source>
</evidence>
<keyword evidence="2" id="KW-1185">Reference proteome</keyword>
<sequence>MAAYNDRKLEVLLFCDYKGATASTIGDHIFAFEKFSKHNVHILNMLGDFPDELNLNKFHVIIIHYSICVAFDHFISPSTRKRIRDFPGLKVVYIQDDYRWIYTTLSALDYMRVDAIFGLANQQIVDQVYIPSRIPTVKRRETVLAGYVTDKLIGLPKKPYGLRTIDVGYRARKLSPWIGVHGQQKWQIADLFLKDARNYNLVCDISYKEEDRIYGDYWFDFLSNCKAVLGTESGASLCDFTGEIQKNVEAHLDSYPDTSFEEIRDLYFKSEDCKIMMNVISPRCFEAAALGTLMILYEGEYSGVLKPYRHYVPLAKDHSNMEEVVDYIQDEKRAKDIIECAYNEVILNPEYNYTNMVKLFDNLVDEEIQSKTVIVENAYTPSEFEQITEFHLLKSKLTPFIISLMDKHLALLPAQIRSQNPKMVSICRHIIKPILNPLYKGYLFIDKNIILSKIKNFLTQRVRVFNPILRKLRHYLLIVVNG</sequence>
<accession>A0A0W0XRJ8</accession>
<dbReference type="RefSeq" id="WP_058532170.1">
    <property type="nucleotide sequence ID" value="NZ_CAAAIN010000007.1"/>
</dbReference>
<protein>
    <submittedName>
        <fullName evidence="1">Uncharacterized protein</fullName>
    </submittedName>
</protein>
<dbReference type="AlphaFoldDB" id="A0A0W0XRJ8"/>